<protein>
    <submittedName>
        <fullName evidence="2">Uncharacterized protein</fullName>
    </submittedName>
</protein>
<comment type="caution">
    <text evidence="2">The sequence shown here is derived from an EMBL/GenBank/DDBJ whole genome shotgun (WGS) entry which is preliminary data.</text>
</comment>
<evidence type="ECO:0000313" key="2">
    <source>
        <dbReference type="EMBL" id="MBJ7314459.1"/>
    </source>
</evidence>
<name>A0A8I1G7F5_9GAMM</name>
<dbReference type="EMBL" id="JAEMOS010000004">
    <property type="protein sequence ID" value="MBJ7265651.1"/>
    <property type="molecule type" value="Genomic_DNA"/>
</dbReference>
<sequence length="222" mass="25779">MPNHEKFVSIIKCMWEQKSNELEQLAITAKGVRYDPEWFWTVLVTSFCTLGGSENHEIKRKKYGNALRWSSIEKLPDNERSTLFNDLPNPRRRHIAVPALESAFQCISEAGGPKVVASHYEALQTGKARMKYLRTFKGIGAKYSRNIPMDIYDEFVLDGAALDSRLNELLDMIDGVPTKSQYERRENYLRSVCAEAMLPNMWYLDRMLYNFNDEIRNNLTVR</sequence>
<evidence type="ECO:0000313" key="4">
    <source>
        <dbReference type="Proteomes" id="UP000655994"/>
    </source>
</evidence>
<organism evidence="2 3">
    <name type="scientific">Idiomarina abyssalis</name>
    <dbReference type="NCBI Taxonomy" id="86102"/>
    <lineage>
        <taxon>Bacteria</taxon>
        <taxon>Pseudomonadati</taxon>
        <taxon>Pseudomonadota</taxon>
        <taxon>Gammaproteobacteria</taxon>
        <taxon>Alteromonadales</taxon>
        <taxon>Idiomarinaceae</taxon>
        <taxon>Idiomarina</taxon>
    </lineage>
</organism>
<dbReference type="Proteomes" id="UP000621390">
    <property type="component" value="Unassembled WGS sequence"/>
</dbReference>
<gene>
    <name evidence="1" type="ORF">JHC10_01700</name>
    <name evidence="2" type="ORF">JHC11_00395</name>
</gene>
<dbReference type="Proteomes" id="UP000655994">
    <property type="component" value="Unassembled WGS sequence"/>
</dbReference>
<evidence type="ECO:0000313" key="3">
    <source>
        <dbReference type="Proteomes" id="UP000621390"/>
    </source>
</evidence>
<dbReference type="RefSeq" id="WP_199493610.1">
    <property type="nucleotide sequence ID" value="NZ_JAEMOO010000014.1"/>
</dbReference>
<evidence type="ECO:0000313" key="1">
    <source>
        <dbReference type="EMBL" id="MBJ7265651.1"/>
    </source>
</evidence>
<dbReference type="EMBL" id="JAEMOP010000002">
    <property type="protein sequence ID" value="MBJ7314459.1"/>
    <property type="molecule type" value="Genomic_DNA"/>
</dbReference>
<dbReference type="AlphaFoldDB" id="A0A8I1G7F5"/>
<accession>A0A8I1G7F5</accession>
<reference evidence="2 4" key="1">
    <citation type="submission" date="2020-09" db="EMBL/GenBank/DDBJ databases">
        <title>Draft Genomes of Bacterial Isolates from North Pond Shallow Sediments.</title>
        <authorList>
            <person name="Kiel Reese B."/>
            <person name="Mullis M."/>
            <person name="Weisend R.E."/>
        </authorList>
    </citation>
    <scope>NUCLEOTIDE SEQUENCE</scope>
    <source>
        <strain evidence="2">KJE-2</strain>
        <strain evidence="1 4">KJE-3</strain>
    </source>
</reference>
<keyword evidence="4" id="KW-1185">Reference proteome</keyword>
<proteinExistence type="predicted"/>